<dbReference type="AlphaFoldDB" id="A0A2N5S818"/>
<dbReference type="OrthoDB" id="2512842at2759"/>
<accession>A0A2N5S818</accession>
<gene>
    <name evidence="3" type="ORF">PCANC_26862</name>
    <name evidence="2" type="ORF">PCASD_24933</name>
</gene>
<feature type="compositionally biased region" description="Polar residues" evidence="1">
    <location>
        <begin position="138"/>
        <end position="154"/>
    </location>
</feature>
<feature type="compositionally biased region" description="Polar residues" evidence="1">
    <location>
        <begin position="238"/>
        <end position="249"/>
    </location>
</feature>
<evidence type="ECO:0000313" key="2">
    <source>
        <dbReference type="EMBL" id="PLW09374.1"/>
    </source>
</evidence>
<organism evidence="2 5">
    <name type="scientific">Puccinia coronata f. sp. avenae</name>
    <dbReference type="NCBI Taxonomy" id="200324"/>
    <lineage>
        <taxon>Eukaryota</taxon>
        <taxon>Fungi</taxon>
        <taxon>Dikarya</taxon>
        <taxon>Basidiomycota</taxon>
        <taxon>Pucciniomycotina</taxon>
        <taxon>Pucciniomycetes</taxon>
        <taxon>Pucciniales</taxon>
        <taxon>Pucciniaceae</taxon>
        <taxon>Puccinia</taxon>
    </lineage>
</organism>
<evidence type="ECO:0000256" key="1">
    <source>
        <dbReference type="SAM" id="MobiDB-lite"/>
    </source>
</evidence>
<comment type="caution">
    <text evidence="2">The sequence shown here is derived from an EMBL/GenBank/DDBJ whole genome shotgun (WGS) entry which is preliminary data.</text>
</comment>
<keyword evidence="4" id="KW-1185">Reference proteome</keyword>
<feature type="compositionally biased region" description="Polar residues" evidence="1">
    <location>
        <begin position="106"/>
        <end position="117"/>
    </location>
</feature>
<dbReference type="Proteomes" id="UP000235392">
    <property type="component" value="Unassembled WGS sequence"/>
</dbReference>
<feature type="region of interest" description="Disordered" evidence="1">
    <location>
        <begin position="209"/>
        <end position="289"/>
    </location>
</feature>
<evidence type="ECO:0000313" key="3">
    <source>
        <dbReference type="EMBL" id="PLW23282.1"/>
    </source>
</evidence>
<name>A0A2N5S818_9BASI</name>
<proteinExistence type="predicted"/>
<evidence type="ECO:0000313" key="5">
    <source>
        <dbReference type="Proteomes" id="UP000235392"/>
    </source>
</evidence>
<evidence type="ECO:0000313" key="4">
    <source>
        <dbReference type="Proteomes" id="UP000235388"/>
    </source>
</evidence>
<dbReference type="Proteomes" id="UP000235388">
    <property type="component" value="Unassembled WGS sequence"/>
</dbReference>
<dbReference type="EMBL" id="PGCJ01000727">
    <property type="protein sequence ID" value="PLW23282.1"/>
    <property type="molecule type" value="Genomic_DNA"/>
</dbReference>
<feature type="compositionally biased region" description="Low complexity" evidence="1">
    <location>
        <begin position="75"/>
        <end position="99"/>
    </location>
</feature>
<dbReference type="EMBL" id="PGCI01001011">
    <property type="protein sequence ID" value="PLW09374.1"/>
    <property type="molecule type" value="Genomic_DNA"/>
</dbReference>
<feature type="compositionally biased region" description="Basic residues" evidence="1">
    <location>
        <begin position="218"/>
        <end position="234"/>
    </location>
</feature>
<reference evidence="4 5" key="1">
    <citation type="submission" date="2017-11" db="EMBL/GenBank/DDBJ databases">
        <title>De novo assembly and phasing of dikaryotic genomes from two isolates of Puccinia coronata f. sp. avenae, the causal agent of oat crown rust.</title>
        <authorList>
            <person name="Miller M.E."/>
            <person name="Zhang Y."/>
            <person name="Omidvar V."/>
            <person name="Sperschneider J."/>
            <person name="Schwessinger B."/>
            <person name="Raley C."/>
            <person name="Palmer J.M."/>
            <person name="Garnica D."/>
            <person name="Upadhyaya N."/>
            <person name="Rathjen J."/>
            <person name="Taylor J.M."/>
            <person name="Park R.F."/>
            <person name="Dodds P.N."/>
            <person name="Hirsch C.D."/>
            <person name="Kianian S.F."/>
            <person name="Figueroa M."/>
        </authorList>
    </citation>
    <scope>NUCLEOTIDE SEQUENCE [LARGE SCALE GENOMIC DNA]</scope>
    <source>
        <strain evidence="3">12NC29</strain>
        <strain evidence="2">12SD80</strain>
    </source>
</reference>
<protein>
    <submittedName>
        <fullName evidence="2">Uncharacterized protein</fullName>
    </submittedName>
</protein>
<feature type="region of interest" description="Disordered" evidence="1">
    <location>
        <begin position="40"/>
        <end position="184"/>
    </location>
</feature>
<sequence length="394" mass="42596">MSLCFAPEDIHRPHSTTPSTKHKRSQQYQLLTHSYNHSWSASTSKYHARRAPIPQDRFTPASHRTLPNSKRLAISSRPAPSSSESSSHTPPHLTPPSLAIRPSWLLPSSLTRTNSLPGKTHHHHHHHHRGGAGGGTPGSTNASGRNTPLPSSSVAKRIHTSPPPPLSRLPTSPTPASAVTGASGLTVSGRMVEYESDHCRREALSKVLRAVSQSGSGRSRHHHHHHYHHAHHPSSGRPSPSQTASSGGENEQGGLESTMAPNRRQEGTRRVQRMTGRKPSAPLPTSAPCTIGREGAEPADEEGFPFGFVARPVRPPPPGSQASSSGYISFASLNLLAPPSPPESVTGFLADDEHDLIPPDLLPPDLLLRDHRPIRLHLPSHNSPHLLNHNHLKT</sequence>
<feature type="compositionally biased region" description="Basic residues" evidence="1">
    <location>
        <begin position="119"/>
        <end position="130"/>
    </location>
</feature>
<feature type="region of interest" description="Disordered" evidence="1">
    <location>
        <begin position="1"/>
        <end position="28"/>
    </location>
</feature>